<accession>A0A1T4NTK4</accession>
<protein>
    <submittedName>
        <fullName evidence="1">Uncharacterized protein</fullName>
    </submittedName>
</protein>
<evidence type="ECO:0000313" key="2">
    <source>
        <dbReference type="Proteomes" id="UP000190102"/>
    </source>
</evidence>
<evidence type="ECO:0000313" key="1">
    <source>
        <dbReference type="EMBL" id="SJZ82581.1"/>
    </source>
</evidence>
<sequence>MTIKLSREAITALCCTIAALIIPVIAFLTIKFQLKQTPDERSLLSFSPTPITLSPRTWREASFNCPVTVTLLSSENRALAAPLTDQTRKQSEADPAHLPQLTFILYEGNPKKDTAILDGHLLRQGNSLNGWRVTKIEQKRVQLAGRKGTQWLSME</sequence>
<dbReference type="AlphaFoldDB" id="A0A1T4NTK4"/>
<dbReference type="EMBL" id="FUWR01000008">
    <property type="protein sequence ID" value="SJZ82581.1"/>
    <property type="molecule type" value="Genomic_DNA"/>
</dbReference>
<keyword evidence="2" id="KW-1185">Reference proteome</keyword>
<gene>
    <name evidence="1" type="ORF">SAMN02745119_01728</name>
</gene>
<dbReference type="STRING" id="115783.SAMN02745119_01728"/>
<dbReference type="Proteomes" id="UP000190102">
    <property type="component" value="Unassembled WGS sequence"/>
</dbReference>
<dbReference type="RefSeq" id="WP_078790029.1">
    <property type="nucleotide sequence ID" value="NZ_FUWR01000008.1"/>
</dbReference>
<reference evidence="2" key="1">
    <citation type="submission" date="2017-02" db="EMBL/GenBank/DDBJ databases">
        <authorList>
            <person name="Varghese N."/>
            <person name="Submissions S."/>
        </authorList>
    </citation>
    <scope>NUCLEOTIDE SEQUENCE [LARGE SCALE GENOMIC DNA]</scope>
    <source>
        <strain evidence="2">ATCC BAA-34</strain>
    </source>
</reference>
<name>A0A1T4NTK4_9BACT</name>
<organism evidence="1 2">
    <name type="scientific">Trichlorobacter thiogenes</name>
    <dbReference type="NCBI Taxonomy" id="115783"/>
    <lineage>
        <taxon>Bacteria</taxon>
        <taxon>Pseudomonadati</taxon>
        <taxon>Thermodesulfobacteriota</taxon>
        <taxon>Desulfuromonadia</taxon>
        <taxon>Geobacterales</taxon>
        <taxon>Geobacteraceae</taxon>
        <taxon>Trichlorobacter</taxon>
    </lineage>
</organism>
<proteinExistence type="predicted"/>